<accession>A0ACC2PBN5</accession>
<name>A0ACC2PBN5_9HYME</name>
<evidence type="ECO:0000313" key="1">
    <source>
        <dbReference type="EMBL" id="KAJ8681039.1"/>
    </source>
</evidence>
<reference evidence="1" key="1">
    <citation type="submission" date="2023-04" db="EMBL/GenBank/DDBJ databases">
        <title>A chromosome-level genome assembly of the parasitoid wasp Eretmocerus hayati.</title>
        <authorList>
            <person name="Zhong Y."/>
            <person name="Liu S."/>
            <person name="Liu Y."/>
        </authorList>
    </citation>
    <scope>NUCLEOTIDE SEQUENCE</scope>
    <source>
        <strain evidence="1">ZJU_SS_LIU_2023</strain>
    </source>
</reference>
<protein>
    <submittedName>
        <fullName evidence="1">Uncharacterized protein</fullName>
    </submittedName>
</protein>
<dbReference type="EMBL" id="CM056742">
    <property type="protein sequence ID" value="KAJ8681039.1"/>
    <property type="molecule type" value="Genomic_DNA"/>
</dbReference>
<dbReference type="Proteomes" id="UP001239111">
    <property type="component" value="Chromosome 2"/>
</dbReference>
<comment type="caution">
    <text evidence="1">The sequence shown here is derived from an EMBL/GenBank/DDBJ whole genome shotgun (WGS) entry which is preliminary data.</text>
</comment>
<sequence>MVRETRTLKTLFPEPKPPSRKNFIKENVKSVRRMEKFFHSNNSNGKDLQLPVPRLEQMSTRKKSAPVISSKKTPLKKFPRSSANPSILKKNHAQKNQLDHKNEVQQKLKAHSTGDVAHSGLNSETSDADDLKSRSQGVQTLDSSDIGDIYTEGVIRYPSGKMKETQKSRMSEGDTNQECDELEAKNISDRSSNVDYVKLNKERVSLASKLVSQLHNTPSQPSHRIGVVPKYIKERKQVLEKEQSAKASAKLSDCPTGHVPLPDNERRETLGMLRKNYHDYVDELNALPIRTDTLKSQKRKMEIEKQLAKLEEAIKVFTRPKVFVRVDS</sequence>
<gene>
    <name evidence="1" type="ORF">QAD02_016826</name>
</gene>
<proteinExistence type="predicted"/>
<organism evidence="1 2">
    <name type="scientific">Eretmocerus hayati</name>
    <dbReference type="NCBI Taxonomy" id="131215"/>
    <lineage>
        <taxon>Eukaryota</taxon>
        <taxon>Metazoa</taxon>
        <taxon>Ecdysozoa</taxon>
        <taxon>Arthropoda</taxon>
        <taxon>Hexapoda</taxon>
        <taxon>Insecta</taxon>
        <taxon>Pterygota</taxon>
        <taxon>Neoptera</taxon>
        <taxon>Endopterygota</taxon>
        <taxon>Hymenoptera</taxon>
        <taxon>Apocrita</taxon>
        <taxon>Proctotrupomorpha</taxon>
        <taxon>Chalcidoidea</taxon>
        <taxon>Aphelinidae</taxon>
        <taxon>Aphelininae</taxon>
        <taxon>Eretmocerus</taxon>
    </lineage>
</organism>
<keyword evidence="2" id="KW-1185">Reference proteome</keyword>
<evidence type="ECO:0000313" key="2">
    <source>
        <dbReference type="Proteomes" id="UP001239111"/>
    </source>
</evidence>